<keyword evidence="3" id="KW-0862">Zinc</keyword>
<dbReference type="EC" id="3.6.1.-" evidence="3"/>
<comment type="subcellular location">
    <subcellularLocation>
        <location evidence="3">Cytoplasm</location>
    </subcellularLocation>
</comment>
<evidence type="ECO:0000313" key="6">
    <source>
        <dbReference type="EMBL" id="AUM13629.1"/>
    </source>
</evidence>
<name>A0A2K9LMN8_9GAMM</name>
<evidence type="ECO:0000256" key="2">
    <source>
        <dbReference type="ARBA" id="ARBA00023134"/>
    </source>
</evidence>
<dbReference type="Gene3D" id="1.10.40.50">
    <property type="entry name" value="Probable gtpase engc, domain 3"/>
    <property type="match status" value="1"/>
</dbReference>
<keyword evidence="2 3" id="KW-0342">GTP-binding</keyword>
<dbReference type="GO" id="GO:0019843">
    <property type="term" value="F:rRNA binding"/>
    <property type="evidence" value="ECO:0007669"/>
    <property type="project" value="UniProtKB-KW"/>
</dbReference>
<dbReference type="RefSeq" id="WP_101895004.1">
    <property type="nucleotide sequence ID" value="NZ_CP022684.1"/>
</dbReference>
<keyword evidence="3" id="KW-0690">Ribosome biogenesis</keyword>
<keyword evidence="7" id="KW-1185">Reference proteome</keyword>
<dbReference type="KEGG" id="kak:Kalk_14890"/>
<dbReference type="PROSITE" id="PS50936">
    <property type="entry name" value="ENGC_GTPASE"/>
    <property type="match status" value="1"/>
</dbReference>
<evidence type="ECO:0000259" key="5">
    <source>
        <dbReference type="PROSITE" id="PS51721"/>
    </source>
</evidence>
<feature type="binding site" evidence="3">
    <location>
        <begin position="158"/>
        <end position="161"/>
    </location>
    <ligand>
        <name>GTP</name>
        <dbReference type="ChEBI" id="CHEBI:37565"/>
    </ligand>
</feature>
<dbReference type="EMBL" id="CP022684">
    <property type="protein sequence ID" value="AUM13629.1"/>
    <property type="molecule type" value="Genomic_DNA"/>
</dbReference>
<dbReference type="Proteomes" id="UP000235116">
    <property type="component" value="Chromosome"/>
</dbReference>
<feature type="binding site" evidence="3">
    <location>
        <position position="301"/>
    </location>
    <ligand>
        <name>Zn(2+)</name>
        <dbReference type="ChEBI" id="CHEBI:29105"/>
    </ligand>
</feature>
<feature type="domain" description="EngC GTPase" evidence="4">
    <location>
        <begin position="119"/>
        <end position="268"/>
    </location>
</feature>
<dbReference type="GO" id="GO:0005737">
    <property type="term" value="C:cytoplasm"/>
    <property type="evidence" value="ECO:0007669"/>
    <property type="project" value="UniProtKB-SubCell"/>
</dbReference>
<keyword evidence="3" id="KW-0963">Cytoplasm</keyword>
<dbReference type="SUPFAM" id="SSF52540">
    <property type="entry name" value="P-loop containing nucleoside triphosphate hydrolases"/>
    <property type="match status" value="1"/>
</dbReference>
<dbReference type="CDD" id="cd01854">
    <property type="entry name" value="YjeQ_EngC"/>
    <property type="match status" value="1"/>
</dbReference>
<accession>A0A2K9LMN8</accession>
<dbReference type="OrthoDB" id="9809485at2"/>
<dbReference type="InterPro" id="IPR030378">
    <property type="entry name" value="G_CP_dom"/>
</dbReference>
<dbReference type="GO" id="GO:0046872">
    <property type="term" value="F:metal ion binding"/>
    <property type="evidence" value="ECO:0007669"/>
    <property type="project" value="UniProtKB-KW"/>
</dbReference>
<keyword evidence="1 3" id="KW-0547">Nucleotide-binding</keyword>
<dbReference type="Pfam" id="PF03193">
    <property type="entry name" value="RsgA_GTPase"/>
    <property type="match status" value="1"/>
</dbReference>
<dbReference type="NCBIfam" id="NF008931">
    <property type="entry name" value="PRK12288.1"/>
    <property type="match status" value="1"/>
</dbReference>
<dbReference type="PANTHER" id="PTHR32120:SF11">
    <property type="entry name" value="SMALL RIBOSOMAL SUBUNIT BIOGENESIS GTPASE RSGA 1, MITOCHONDRIAL-RELATED"/>
    <property type="match status" value="1"/>
</dbReference>
<dbReference type="NCBIfam" id="TIGR00157">
    <property type="entry name" value="ribosome small subunit-dependent GTPase A"/>
    <property type="match status" value="1"/>
</dbReference>
<sequence length="337" mass="37553">MSKRKLTRRQSWRIQKVQEEKAARLTKKVNEVGDSDELGDEEEGLVVSHFGTFVEVEPHSSPNQTAQCHFRANVGAIVAGDKVVMRQGKSGYGVIETVLPRGSLLSRPDPRGNLKPVAANIDFMVLVITPEPAPSGVLIDRYLVAAELQQLNIKILLNKTDLITDMNEAMLDDLLKVYRDIGYDVWECSAKTEQGLEELKEQLDQHTSVFVGQSGVGKSSLVNGLMPGVNAKVGELSENSKLGRHTTTNARLFHFPTGGDLIDSPGIREFGLWHLDPDKVIDGFQDFEPWRFECKFRDCKHQKEPGCALLAAVERGDVNPQRFNNYFAIREALLNAQ</sequence>
<dbReference type="GO" id="GO:0042274">
    <property type="term" value="P:ribosomal small subunit biogenesis"/>
    <property type="evidence" value="ECO:0007669"/>
    <property type="project" value="UniProtKB-UniRule"/>
</dbReference>
<gene>
    <name evidence="3" type="primary">rsgA</name>
    <name evidence="6" type="ORF">Kalk_14890</name>
</gene>
<dbReference type="Gene3D" id="2.40.50.140">
    <property type="entry name" value="Nucleic acid-binding proteins"/>
    <property type="match status" value="1"/>
</dbReference>
<dbReference type="Gene3D" id="3.40.50.300">
    <property type="entry name" value="P-loop containing nucleotide triphosphate hydrolases"/>
    <property type="match status" value="1"/>
</dbReference>
<dbReference type="InterPro" id="IPR012340">
    <property type="entry name" value="NA-bd_OB-fold"/>
</dbReference>
<reference evidence="7" key="1">
    <citation type="submission" date="2017-08" db="EMBL/GenBank/DDBJ databases">
        <title>Direct submision.</title>
        <authorList>
            <person name="Kim S.-J."/>
            <person name="Rhee S.-K."/>
        </authorList>
    </citation>
    <scope>NUCLEOTIDE SEQUENCE [LARGE SCALE GENOMIC DNA]</scope>
    <source>
        <strain evidence="7">GI5</strain>
    </source>
</reference>
<keyword evidence="3" id="KW-0694">RNA-binding</keyword>
<organism evidence="6 7">
    <name type="scientific">Ketobacter alkanivorans</name>
    <dbReference type="NCBI Taxonomy" id="1917421"/>
    <lineage>
        <taxon>Bacteria</taxon>
        <taxon>Pseudomonadati</taxon>
        <taxon>Pseudomonadota</taxon>
        <taxon>Gammaproteobacteria</taxon>
        <taxon>Pseudomonadales</taxon>
        <taxon>Ketobacteraceae</taxon>
        <taxon>Ketobacter</taxon>
    </lineage>
</organism>
<evidence type="ECO:0000256" key="3">
    <source>
        <dbReference type="HAMAP-Rule" id="MF_01820"/>
    </source>
</evidence>
<dbReference type="PANTHER" id="PTHR32120">
    <property type="entry name" value="SMALL RIBOSOMAL SUBUNIT BIOGENESIS GTPASE RSGA"/>
    <property type="match status" value="1"/>
</dbReference>
<keyword evidence="3" id="KW-0378">Hydrolase</keyword>
<keyword evidence="3" id="KW-0479">Metal-binding</keyword>
<evidence type="ECO:0000259" key="4">
    <source>
        <dbReference type="PROSITE" id="PS50936"/>
    </source>
</evidence>
<dbReference type="PROSITE" id="PS51721">
    <property type="entry name" value="G_CP"/>
    <property type="match status" value="1"/>
</dbReference>
<evidence type="ECO:0000313" key="7">
    <source>
        <dbReference type="Proteomes" id="UP000235116"/>
    </source>
</evidence>
<comment type="similarity">
    <text evidence="3">Belongs to the TRAFAC class YlqF/YawG GTPase family. RsgA subfamily.</text>
</comment>
<comment type="function">
    <text evidence="3">One of several proteins that assist in the late maturation steps of the functional core of the 30S ribosomal subunit. Helps release RbfA from mature subunits. May play a role in the assembly of ribosomal proteins into the subunit. Circularly permuted GTPase that catalyzes slow GTP hydrolysis, GTPase activity is stimulated by the 30S ribosomal subunit.</text>
</comment>
<dbReference type="GO" id="GO:0005525">
    <property type="term" value="F:GTP binding"/>
    <property type="evidence" value="ECO:0007669"/>
    <property type="project" value="UniProtKB-UniRule"/>
</dbReference>
<dbReference type="InterPro" id="IPR027417">
    <property type="entry name" value="P-loop_NTPase"/>
</dbReference>
<comment type="cofactor">
    <cofactor evidence="3">
        <name>Zn(2+)</name>
        <dbReference type="ChEBI" id="CHEBI:29105"/>
    </cofactor>
    <text evidence="3">Binds 1 zinc ion per subunit.</text>
</comment>
<comment type="subunit">
    <text evidence="3">Monomer. Associates with 30S ribosomal subunit, binds 16S rRNA.</text>
</comment>
<keyword evidence="3" id="KW-0699">rRNA-binding</keyword>
<dbReference type="AlphaFoldDB" id="A0A2K9LMN8"/>
<feature type="domain" description="CP-type G" evidence="5">
    <location>
        <begin position="111"/>
        <end position="270"/>
    </location>
</feature>
<dbReference type="InterPro" id="IPR004881">
    <property type="entry name" value="Ribosome_biogen_GTPase_RsgA"/>
</dbReference>
<feature type="binding site" evidence="3">
    <location>
        <begin position="212"/>
        <end position="220"/>
    </location>
    <ligand>
        <name>GTP</name>
        <dbReference type="ChEBI" id="CHEBI:37565"/>
    </ligand>
</feature>
<dbReference type="InterPro" id="IPR010914">
    <property type="entry name" value="RsgA_GTPase_dom"/>
</dbReference>
<feature type="binding site" evidence="3">
    <location>
        <position position="299"/>
    </location>
    <ligand>
        <name>Zn(2+)</name>
        <dbReference type="ChEBI" id="CHEBI:29105"/>
    </ligand>
</feature>
<proteinExistence type="inferred from homology"/>
<protein>
    <recommendedName>
        <fullName evidence="3">Small ribosomal subunit biogenesis GTPase RsgA</fullName>
        <ecNumber evidence="3">3.6.1.-</ecNumber>
    </recommendedName>
</protein>
<dbReference type="HAMAP" id="MF_01820">
    <property type="entry name" value="GTPase_RsgA"/>
    <property type="match status" value="1"/>
</dbReference>
<evidence type="ECO:0000256" key="1">
    <source>
        <dbReference type="ARBA" id="ARBA00022741"/>
    </source>
</evidence>
<feature type="binding site" evidence="3">
    <location>
        <position position="294"/>
    </location>
    <ligand>
        <name>Zn(2+)</name>
        <dbReference type="ChEBI" id="CHEBI:29105"/>
    </ligand>
</feature>
<feature type="binding site" evidence="3">
    <location>
        <position position="307"/>
    </location>
    <ligand>
        <name>Zn(2+)</name>
        <dbReference type="ChEBI" id="CHEBI:29105"/>
    </ligand>
</feature>
<dbReference type="GO" id="GO:0003924">
    <property type="term" value="F:GTPase activity"/>
    <property type="evidence" value="ECO:0007669"/>
    <property type="project" value="UniProtKB-UniRule"/>
</dbReference>